<gene>
    <name evidence="1" type="ORF">HHL10_26420</name>
</gene>
<protein>
    <submittedName>
        <fullName evidence="1">Uncharacterized protein</fullName>
    </submittedName>
</protein>
<sequence length="102" mass="10762">MTTNTNYTHPLALIAAAPMQQSGSKGGSGHWFEAMARAWGQTLDAQAGRIQQQSEIVANGDDTPAAITELSTQSLKMSFLSNSSHTAISSVGQALDTLARKQ</sequence>
<reference evidence="1 2" key="1">
    <citation type="submission" date="2020-04" db="EMBL/GenBank/DDBJ databases">
        <title>Azohydromonas sp. isolated from soil.</title>
        <authorList>
            <person name="Dahal R.H."/>
        </authorList>
    </citation>
    <scope>NUCLEOTIDE SEQUENCE [LARGE SCALE GENOMIC DNA]</scope>
    <source>
        <strain evidence="1 2">G-1-1-14</strain>
    </source>
</reference>
<dbReference type="RefSeq" id="WP_169163401.1">
    <property type="nucleotide sequence ID" value="NZ_JABBFW010000033.1"/>
</dbReference>
<organism evidence="1 2">
    <name type="scientific">Azohydromonas caseinilytica</name>
    <dbReference type="NCBI Taxonomy" id="2728836"/>
    <lineage>
        <taxon>Bacteria</taxon>
        <taxon>Pseudomonadati</taxon>
        <taxon>Pseudomonadota</taxon>
        <taxon>Betaproteobacteria</taxon>
        <taxon>Burkholderiales</taxon>
        <taxon>Sphaerotilaceae</taxon>
        <taxon>Azohydromonas</taxon>
    </lineage>
</organism>
<accession>A0A848FJV2</accession>
<name>A0A848FJV2_9BURK</name>
<evidence type="ECO:0000313" key="1">
    <source>
        <dbReference type="EMBL" id="NML18510.1"/>
    </source>
</evidence>
<comment type="caution">
    <text evidence="1">The sequence shown here is derived from an EMBL/GenBank/DDBJ whole genome shotgun (WGS) entry which is preliminary data.</text>
</comment>
<keyword evidence="2" id="KW-1185">Reference proteome</keyword>
<proteinExistence type="predicted"/>
<dbReference type="AlphaFoldDB" id="A0A848FJV2"/>
<evidence type="ECO:0000313" key="2">
    <source>
        <dbReference type="Proteomes" id="UP000574067"/>
    </source>
</evidence>
<dbReference type="EMBL" id="JABBFW010000033">
    <property type="protein sequence ID" value="NML18510.1"/>
    <property type="molecule type" value="Genomic_DNA"/>
</dbReference>
<dbReference type="Proteomes" id="UP000574067">
    <property type="component" value="Unassembled WGS sequence"/>
</dbReference>